<dbReference type="AlphaFoldDB" id="X0TDH8"/>
<sequence>EISSISDLTQSVSSIVEQLEKLIRLARMLITNPIVKIISTTAGIMSGLKNASKDNENKEV</sequence>
<proteinExistence type="predicted"/>
<gene>
    <name evidence="1" type="ORF">S01H1_26796</name>
</gene>
<name>X0TDH8_9ZZZZ</name>
<comment type="caution">
    <text evidence="1">The sequence shown here is derived from an EMBL/GenBank/DDBJ whole genome shotgun (WGS) entry which is preliminary data.</text>
</comment>
<dbReference type="EMBL" id="BARS01016264">
    <property type="protein sequence ID" value="GAF86242.1"/>
    <property type="molecule type" value="Genomic_DNA"/>
</dbReference>
<evidence type="ECO:0000313" key="1">
    <source>
        <dbReference type="EMBL" id="GAF86242.1"/>
    </source>
</evidence>
<reference evidence="1" key="1">
    <citation type="journal article" date="2014" name="Front. Microbiol.">
        <title>High frequency of phylogenetically diverse reductive dehalogenase-homologous genes in deep subseafloor sedimentary metagenomes.</title>
        <authorList>
            <person name="Kawai M."/>
            <person name="Futagami T."/>
            <person name="Toyoda A."/>
            <person name="Takaki Y."/>
            <person name="Nishi S."/>
            <person name="Hori S."/>
            <person name="Arai W."/>
            <person name="Tsubouchi T."/>
            <person name="Morono Y."/>
            <person name="Uchiyama I."/>
            <person name="Ito T."/>
            <person name="Fujiyama A."/>
            <person name="Inagaki F."/>
            <person name="Takami H."/>
        </authorList>
    </citation>
    <scope>NUCLEOTIDE SEQUENCE</scope>
    <source>
        <strain evidence="1">Expedition CK06-06</strain>
    </source>
</reference>
<protein>
    <submittedName>
        <fullName evidence="1">Uncharacterized protein</fullName>
    </submittedName>
</protein>
<feature type="non-terminal residue" evidence="1">
    <location>
        <position position="1"/>
    </location>
</feature>
<accession>X0TDH8</accession>
<organism evidence="1">
    <name type="scientific">marine sediment metagenome</name>
    <dbReference type="NCBI Taxonomy" id="412755"/>
    <lineage>
        <taxon>unclassified sequences</taxon>
        <taxon>metagenomes</taxon>
        <taxon>ecological metagenomes</taxon>
    </lineage>
</organism>